<feature type="compositionally biased region" description="Gly residues" evidence="1">
    <location>
        <begin position="69"/>
        <end position="85"/>
    </location>
</feature>
<reference evidence="3" key="1">
    <citation type="journal article" date="2013" name="Nature">
        <title>Draft genome of the wheat A-genome progenitor Triticum urartu.</title>
        <authorList>
            <person name="Ling H.Q."/>
            <person name="Zhao S."/>
            <person name="Liu D."/>
            <person name="Wang J."/>
            <person name="Sun H."/>
            <person name="Zhang C."/>
            <person name="Fan H."/>
            <person name="Li D."/>
            <person name="Dong L."/>
            <person name="Tao Y."/>
            <person name="Gao C."/>
            <person name="Wu H."/>
            <person name="Li Y."/>
            <person name="Cui Y."/>
            <person name="Guo X."/>
            <person name="Zheng S."/>
            <person name="Wang B."/>
            <person name="Yu K."/>
            <person name="Liang Q."/>
            <person name="Yang W."/>
            <person name="Lou X."/>
            <person name="Chen J."/>
            <person name="Feng M."/>
            <person name="Jian J."/>
            <person name="Zhang X."/>
            <person name="Luo G."/>
            <person name="Jiang Y."/>
            <person name="Liu J."/>
            <person name="Wang Z."/>
            <person name="Sha Y."/>
            <person name="Zhang B."/>
            <person name="Wu H."/>
            <person name="Tang D."/>
            <person name="Shen Q."/>
            <person name="Xue P."/>
            <person name="Zou S."/>
            <person name="Wang X."/>
            <person name="Liu X."/>
            <person name="Wang F."/>
            <person name="Yang Y."/>
            <person name="An X."/>
            <person name="Dong Z."/>
            <person name="Zhang K."/>
            <person name="Zhang X."/>
            <person name="Luo M.C."/>
            <person name="Dvorak J."/>
            <person name="Tong Y."/>
            <person name="Wang J."/>
            <person name="Yang H."/>
            <person name="Li Z."/>
            <person name="Wang D."/>
            <person name="Zhang A."/>
            <person name="Wang J."/>
        </authorList>
    </citation>
    <scope>NUCLEOTIDE SEQUENCE</scope>
    <source>
        <strain evidence="3">cv. G1812</strain>
    </source>
</reference>
<dbReference type="EnsemblPlants" id="TuG1812G0400002097.01.T05">
    <property type="protein sequence ID" value="TuG1812G0400002097.01.T05"/>
    <property type="gene ID" value="TuG1812G0400002097.01"/>
</dbReference>
<reference evidence="2" key="2">
    <citation type="submission" date="2018-03" db="EMBL/GenBank/DDBJ databases">
        <title>The Triticum urartu genome reveals the dynamic nature of wheat genome evolution.</title>
        <authorList>
            <person name="Ling H."/>
            <person name="Ma B."/>
            <person name="Shi X."/>
            <person name="Liu H."/>
            <person name="Dong L."/>
            <person name="Sun H."/>
            <person name="Cao Y."/>
            <person name="Gao Q."/>
            <person name="Zheng S."/>
            <person name="Li Y."/>
            <person name="Yu Y."/>
            <person name="Du H."/>
            <person name="Qi M."/>
            <person name="Li Y."/>
            <person name="Yu H."/>
            <person name="Cui Y."/>
            <person name="Wang N."/>
            <person name="Chen C."/>
            <person name="Wu H."/>
            <person name="Zhao Y."/>
            <person name="Zhang J."/>
            <person name="Li Y."/>
            <person name="Zhou W."/>
            <person name="Zhang B."/>
            <person name="Hu W."/>
            <person name="Eijk M."/>
            <person name="Tang J."/>
            <person name="Witsenboer H."/>
            <person name="Zhao S."/>
            <person name="Li Z."/>
            <person name="Zhang A."/>
            <person name="Wang D."/>
            <person name="Liang C."/>
        </authorList>
    </citation>
    <scope>NUCLEOTIDE SEQUENCE [LARGE SCALE GENOMIC DNA]</scope>
    <source>
        <strain evidence="2">cv. G1812</strain>
    </source>
</reference>
<proteinExistence type="predicted"/>
<accession>A0A8R7Q3E7</accession>
<dbReference type="Proteomes" id="UP000015106">
    <property type="component" value="Chromosome 4"/>
</dbReference>
<sequence length="110" mass="11066">FTEGEPPPPLPLPKLALFLSSPPPRAAGRQPADFFASGKHRLVFCSAAAVVELEPGCGGAFLSMPAARSGGGRGAGRGAPAGGARCGSPVTHSTLTADASPWPLLLHRQG</sequence>
<name>A0A8R7Q3E7_TRIUA</name>
<reference evidence="2" key="3">
    <citation type="submission" date="2022-06" db="UniProtKB">
        <authorList>
            <consortium name="EnsemblPlants"/>
        </authorList>
    </citation>
    <scope>IDENTIFICATION</scope>
</reference>
<keyword evidence="3" id="KW-1185">Reference proteome</keyword>
<evidence type="ECO:0000313" key="3">
    <source>
        <dbReference type="Proteomes" id="UP000015106"/>
    </source>
</evidence>
<feature type="region of interest" description="Disordered" evidence="1">
    <location>
        <begin position="68"/>
        <end position="99"/>
    </location>
</feature>
<evidence type="ECO:0000313" key="2">
    <source>
        <dbReference type="EnsemblPlants" id="TuG1812G0400002097.01.T05"/>
    </source>
</evidence>
<organism evidence="2 3">
    <name type="scientific">Triticum urartu</name>
    <name type="common">Red wild einkorn</name>
    <name type="synonym">Crithodium urartu</name>
    <dbReference type="NCBI Taxonomy" id="4572"/>
    <lineage>
        <taxon>Eukaryota</taxon>
        <taxon>Viridiplantae</taxon>
        <taxon>Streptophyta</taxon>
        <taxon>Embryophyta</taxon>
        <taxon>Tracheophyta</taxon>
        <taxon>Spermatophyta</taxon>
        <taxon>Magnoliopsida</taxon>
        <taxon>Liliopsida</taxon>
        <taxon>Poales</taxon>
        <taxon>Poaceae</taxon>
        <taxon>BOP clade</taxon>
        <taxon>Pooideae</taxon>
        <taxon>Triticodae</taxon>
        <taxon>Triticeae</taxon>
        <taxon>Triticinae</taxon>
        <taxon>Triticum</taxon>
    </lineage>
</organism>
<dbReference type="AlphaFoldDB" id="A0A8R7Q3E7"/>
<protein>
    <submittedName>
        <fullName evidence="2">Uncharacterized protein</fullName>
    </submittedName>
</protein>
<evidence type="ECO:0000256" key="1">
    <source>
        <dbReference type="SAM" id="MobiDB-lite"/>
    </source>
</evidence>
<dbReference type="Gramene" id="TuG1812G0400002097.01.T05">
    <property type="protein sequence ID" value="TuG1812G0400002097.01.T05"/>
    <property type="gene ID" value="TuG1812G0400002097.01"/>
</dbReference>